<evidence type="ECO:0000313" key="3">
    <source>
        <dbReference type="Proteomes" id="UP000517753"/>
    </source>
</evidence>
<reference evidence="2 3" key="2">
    <citation type="submission" date="2020-08" db="EMBL/GenBank/DDBJ databases">
        <title>The Agave Microbiome: Exploring the role of microbial communities in plant adaptations to desert environments.</title>
        <authorList>
            <person name="Partida-Martinez L.P."/>
        </authorList>
    </citation>
    <scope>NUCLEOTIDE SEQUENCE [LARGE SCALE GENOMIC DNA]</scope>
    <source>
        <strain evidence="2 3">AS2.3</strain>
    </source>
</reference>
<evidence type="ECO:0000313" key="2">
    <source>
        <dbReference type="EMBL" id="NYD90219.1"/>
    </source>
</evidence>
<organism evidence="2 3">
    <name type="scientific">Sphingomonas melonis</name>
    <dbReference type="NCBI Taxonomy" id="152682"/>
    <lineage>
        <taxon>Bacteria</taxon>
        <taxon>Pseudomonadati</taxon>
        <taxon>Pseudomonadota</taxon>
        <taxon>Alphaproteobacteria</taxon>
        <taxon>Sphingomonadales</taxon>
        <taxon>Sphingomonadaceae</taxon>
        <taxon>Sphingomonas</taxon>
    </lineage>
</organism>
<proteinExistence type="predicted"/>
<keyword evidence="3" id="KW-1185">Reference proteome</keyword>
<accession>A0A7Y9FMX5</accession>
<reference evidence="2 3" key="1">
    <citation type="submission" date="2020-07" db="EMBL/GenBank/DDBJ databases">
        <authorList>
            <person name="Partida-Martinez L."/>
            <person name="Huntemann M."/>
            <person name="Clum A."/>
            <person name="Wang J."/>
            <person name="Palaniappan K."/>
            <person name="Ritter S."/>
            <person name="Chen I.-M."/>
            <person name="Stamatis D."/>
            <person name="Reddy T."/>
            <person name="O'Malley R."/>
            <person name="Daum C."/>
            <person name="Shapiro N."/>
            <person name="Ivanova N."/>
            <person name="Kyrpides N."/>
            <person name="Woyke T."/>
        </authorList>
    </citation>
    <scope>NUCLEOTIDE SEQUENCE [LARGE SCALE GENOMIC DNA]</scope>
    <source>
        <strain evidence="2 3">AS2.3</strain>
    </source>
</reference>
<dbReference type="EMBL" id="JACCBY010000002">
    <property type="protein sequence ID" value="NYD90219.1"/>
    <property type="molecule type" value="Genomic_DNA"/>
</dbReference>
<gene>
    <name evidence="2" type="ORF">HD841_001999</name>
</gene>
<sequence>MEPRGPRVWIPACAGMTVWGMREVSSPFVIPAEAGSHGCGVPMVRADAGRTASAGPGFRRDDAREGARSASTPFIDPSGG</sequence>
<evidence type="ECO:0000256" key="1">
    <source>
        <dbReference type="SAM" id="MobiDB-lite"/>
    </source>
</evidence>
<comment type="caution">
    <text evidence="2">The sequence shown here is derived from an EMBL/GenBank/DDBJ whole genome shotgun (WGS) entry which is preliminary data.</text>
</comment>
<feature type="compositionally biased region" description="Basic and acidic residues" evidence="1">
    <location>
        <begin position="58"/>
        <end position="67"/>
    </location>
</feature>
<dbReference type="AlphaFoldDB" id="A0A7Y9FMX5"/>
<protein>
    <submittedName>
        <fullName evidence="2">Uncharacterized protein</fullName>
    </submittedName>
</protein>
<dbReference type="Proteomes" id="UP000517753">
    <property type="component" value="Unassembled WGS sequence"/>
</dbReference>
<name>A0A7Y9FMX5_9SPHN</name>
<feature type="region of interest" description="Disordered" evidence="1">
    <location>
        <begin position="49"/>
        <end position="80"/>
    </location>
</feature>